<sequence length="578" mass="62781">MKIRYFVVLAVLLTVFFGFANNTKALSVQELQTQIQALMTQIAQLQAQLKQQQNQGTGAWCYNFTKNLRIGDIGTGDVDSLRKILQKEGILSSDVNPYEDDFSEQLASVVSEFQEKYADEILKPSGLKRGTGYVGPATRKKLNALYGCSVACTMDAKQCSDGSYVSRTGPKCEFAKCPETITVREQVKCIFNNSITEQKCYSADSGGSRFSCSGINTCVMDVFGAKGEKIEWKSSCGGLTSTKIDGENEYANFNCSTISQCRVDSDCPQIYCFTTPCPVNKCIEGKCISSSTTNKPPVISGVSGPTTLNVGQTGTWTITASDPENGILSYSVNWGDISTSPSVSISARTQTTTFTYTYYSVGVYKVGFDVYDNAGNATQSIITVNVGNSTATNCGKLIYFCSNDSPFCNYSTNLAVDNYAQNSGCVEVVKHILPKVLDLSTDSLALQYKVQAVPTFLFIDKNGCYDTILKASARTTENIIKDIANFQCPSAQPSITCTDSDGGENYFVKGVLNQKHGPLGINTDTCFTRTAGSTEARQLYSCIGGNNCYVYELYCNSTNDVNFKEINCPNGCENGLCK</sequence>
<feature type="chain" id="PRO_5009583325" description="PKD domain-containing protein" evidence="2">
    <location>
        <begin position="21"/>
        <end position="578"/>
    </location>
</feature>
<dbReference type="Pfam" id="PF18911">
    <property type="entry name" value="PKD_4"/>
    <property type="match status" value="1"/>
</dbReference>
<dbReference type="AlphaFoldDB" id="A0A1G2JNA2"/>
<dbReference type="InterPro" id="IPR013783">
    <property type="entry name" value="Ig-like_fold"/>
</dbReference>
<evidence type="ECO:0000313" key="5">
    <source>
        <dbReference type="Proteomes" id="UP000178935"/>
    </source>
</evidence>
<dbReference type="EMBL" id="MHPU01000019">
    <property type="protein sequence ID" value="OGZ88589.1"/>
    <property type="molecule type" value="Genomic_DNA"/>
</dbReference>
<evidence type="ECO:0000313" key="4">
    <source>
        <dbReference type="EMBL" id="OGZ88589.1"/>
    </source>
</evidence>
<evidence type="ECO:0000259" key="3">
    <source>
        <dbReference type="Pfam" id="PF18911"/>
    </source>
</evidence>
<organism evidence="4 5">
    <name type="scientific">Candidatus Staskawiczbacteria bacterium RIFOXYD1_FULL_32_13</name>
    <dbReference type="NCBI Taxonomy" id="1802234"/>
    <lineage>
        <taxon>Bacteria</taxon>
        <taxon>Candidatus Staskawicziibacteriota</taxon>
    </lineage>
</organism>
<dbReference type="InterPro" id="IPR036366">
    <property type="entry name" value="PGBDSf"/>
</dbReference>
<proteinExistence type="predicted"/>
<dbReference type="Proteomes" id="UP000178935">
    <property type="component" value="Unassembled WGS sequence"/>
</dbReference>
<dbReference type="Gene3D" id="2.60.40.10">
    <property type="entry name" value="Immunoglobulins"/>
    <property type="match status" value="1"/>
</dbReference>
<keyword evidence="2" id="KW-0732">Signal</keyword>
<keyword evidence="1" id="KW-0175">Coiled coil</keyword>
<feature type="domain" description="PKD" evidence="3">
    <location>
        <begin position="294"/>
        <end position="385"/>
    </location>
</feature>
<dbReference type="InterPro" id="IPR000601">
    <property type="entry name" value="PKD_dom"/>
</dbReference>
<dbReference type="SUPFAM" id="SSF49299">
    <property type="entry name" value="PKD domain"/>
    <property type="match status" value="1"/>
</dbReference>
<protein>
    <recommendedName>
        <fullName evidence="3">PKD domain-containing protein</fullName>
    </recommendedName>
</protein>
<evidence type="ECO:0000256" key="2">
    <source>
        <dbReference type="SAM" id="SignalP"/>
    </source>
</evidence>
<reference evidence="4 5" key="1">
    <citation type="journal article" date="2016" name="Nat. Commun.">
        <title>Thousands of microbial genomes shed light on interconnected biogeochemical processes in an aquifer system.</title>
        <authorList>
            <person name="Anantharaman K."/>
            <person name="Brown C.T."/>
            <person name="Hug L.A."/>
            <person name="Sharon I."/>
            <person name="Castelle C.J."/>
            <person name="Probst A.J."/>
            <person name="Thomas B.C."/>
            <person name="Singh A."/>
            <person name="Wilkins M.J."/>
            <person name="Karaoz U."/>
            <person name="Brodie E.L."/>
            <person name="Williams K.H."/>
            <person name="Hubbard S.S."/>
            <person name="Banfield J.F."/>
        </authorList>
    </citation>
    <scope>NUCLEOTIDE SEQUENCE [LARGE SCALE GENOMIC DNA]</scope>
</reference>
<dbReference type="Gene3D" id="1.10.101.10">
    <property type="entry name" value="PGBD-like superfamily/PGBD"/>
    <property type="match status" value="1"/>
</dbReference>
<accession>A0A1G2JNA2</accession>
<name>A0A1G2JNA2_9BACT</name>
<feature type="coiled-coil region" evidence="1">
    <location>
        <begin position="28"/>
        <end position="55"/>
    </location>
</feature>
<comment type="caution">
    <text evidence="4">The sequence shown here is derived from an EMBL/GenBank/DDBJ whole genome shotgun (WGS) entry which is preliminary data.</text>
</comment>
<gene>
    <name evidence="4" type="ORF">A2561_05130</name>
</gene>
<dbReference type="InterPro" id="IPR035986">
    <property type="entry name" value="PKD_dom_sf"/>
</dbReference>
<evidence type="ECO:0000256" key="1">
    <source>
        <dbReference type="SAM" id="Coils"/>
    </source>
</evidence>
<feature type="signal peptide" evidence="2">
    <location>
        <begin position="1"/>
        <end position="20"/>
    </location>
</feature>